<reference evidence="2 3" key="1">
    <citation type="submission" date="2018-11" db="EMBL/GenBank/DDBJ databases">
        <authorList>
            <person name="Li F."/>
        </authorList>
    </citation>
    <scope>NUCLEOTIDE SEQUENCE [LARGE SCALE GENOMIC DNA]</scope>
    <source>
        <strain evidence="2 3">KIS18-7</strain>
    </source>
</reference>
<dbReference type="Proteomes" id="UP000277094">
    <property type="component" value="Unassembled WGS sequence"/>
</dbReference>
<evidence type="ECO:0000313" key="3">
    <source>
        <dbReference type="Proteomes" id="UP000277094"/>
    </source>
</evidence>
<keyword evidence="3" id="KW-1185">Reference proteome</keyword>
<dbReference type="SUPFAM" id="SSF51556">
    <property type="entry name" value="Metallo-dependent hydrolases"/>
    <property type="match status" value="1"/>
</dbReference>
<comment type="caution">
    <text evidence="2">The sequence shown here is derived from an EMBL/GenBank/DDBJ whole genome shotgun (WGS) entry which is preliminary data.</text>
</comment>
<accession>A0A3N0DPY9</accession>
<dbReference type="Gene3D" id="3.20.20.140">
    <property type="entry name" value="Metal-dependent hydrolases"/>
    <property type="match status" value="1"/>
</dbReference>
<sequence>MRGNLRLALVVWVSIVVVAATIAINKSGGGGSADELKKSYAATAANTTKKTGDNTVYNADGTHAHDPGTPPHNDNDPATKNSVSRSAPTTDKDSADPTTPAQASRNMRAAAAQRAETPAPLKHVAVDPSQPSIPTNRYNLFNACYGLQSTATGKWLTTSGFKGASRDSAAPLYFKPSSLGHYLVMTKSSTFLGGKGLATFSTAQPGPSVNWTVTQVGARSFRLQLPGSGYLANSHGIAAFAASPGTTTQVTPVRRTGCTAFPEISTNVVGDPTAGVTSFQETRGYIDAHTHGMAFEFLGGDLHCGRPWSPWGVTVALKGCTGVDAVGSGAVGGFLSGKPGADPKGWPTFKDWPAPDALTQEGTYYKWMERNWRAGQRVLVNLLVENNQLCMIYPRKRNSCDDMTSIRLQAHDMHLMEQYIDAQHGGPGKGWYRIVTNPEQARTVINSGKMAVVMGIETSVLFGCHTHFGRPTCTAASIEKQLTAVRKMGVTQMELVNKFDNALAGVAGDEGTTGYLVNAANTLETGSPWHMTTCDPNDPEVHDKDQSNSAPIPSQDALFGAILKAAPGVKNILDLIPAIPLYPAKHHCNTLGLTPLGADTIKGMVKRHMLFDPDHMSVKARKQSLDLIDKLGYPGVVSSHSWSTPDAYPRIYQEKGFITPYAGDSNGFVEKWKRHLTWANPAIYWGIGFGADINGLGAQGNPRPDAAKNPVTYPFTGLGGVKIYKQTSGQKTYDINKDGVAHYGLYPDWIQDLKMQAGPDIVTDMTRGPEAYLQMWERAYGIQSDACSTPSYKRSASWFRSTLRNGDSWWSVLNKVGQPHRRLDQRFTYCTTSGSLAVNFDKAGHLTSIS</sequence>
<proteinExistence type="predicted"/>
<organism evidence="2 3">
    <name type="scientific">Nocardioides marmorisolisilvae</name>
    <dbReference type="NCBI Taxonomy" id="1542737"/>
    <lineage>
        <taxon>Bacteria</taxon>
        <taxon>Bacillati</taxon>
        <taxon>Actinomycetota</taxon>
        <taxon>Actinomycetes</taxon>
        <taxon>Propionibacteriales</taxon>
        <taxon>Nocardioidaceae</taxon>
        <taxon>Nocardioides</taxon>
    </lineage>
</organism>
<gene>
    <name evidence="2" type="ORF">EFL95_17100</name>
</gene>
<dbReference type="EMBL" id="RJSG01000003">
    <property type="protein sequence ID" value="RNL77717.1"/>
    <property type="molecule type" value="Genomic_DNA"/>
</dbReference>
<dbReference type="OrthoDB" id="6071905at2"/>
<protein>
    <recommendedName>
        <fullName evidence="4">Peptidase</fullName>
    </recommendedName>
</protein>
<dbReference type="RefSeq" id="WP_123235303.1">
    <property type="nucleotide sequence ID" value="NZ_RJSG01000003.1"/>
</dbReference>
<dbReference type="AlphaFoldDB" id="A0A3N0DPY9"/>
<feature type="compositionally biased region" description="Low complexity" evidence="1">
    <location>
        <begin position="100"/>
        <end position="120"/>
    </location>
</feature>
<feature type="compositionally biased region" description="Polar residues" evidence="1">
    <location>
        <begin position="76"/>
        <end position="89"/>
    </location>
</feature>
<feature type="region of interest" description="Disordered" evidence="1">
    <location>
        <begin position="50"/>
        <end position="128"/>
    </location>
</feature>
<dbReference type="InterPro" id="IPR032466">
    <property type="entry name" value="Metal_Hydrolase"/>
</dbReference>
<evidence type="ECO:0000313" key="2">
    <source>
        <dbReference type="EMBL" id="RNL77717.1"/>
    </source>
</evidence>
<name>A0A3N0DPY9_9ACTN</name>
<evidence type="ECO:0000256" key="1">
    <source>
        <dbReference type="SAM" id="MobiDB-lite"/>
    </source>
</evidence>
<evidence type="ECO:0008006" key="4">
    <source>
        <dbReference type="Google" id="ProtNLM"/>
    </source>
</evidence>